<dbReference type="PROSITE" id="PS00329">
    <property type="entry name" value="HSP70_2"/>
    <property type="match status" value="1"/>
</dbReference>
<sequence length="574" mass="63623">MIIGIDLGTTNSLAAIWRDGKAELIPNSLGQMLTPSCVSLDEDGSVLIGQAAKERLQTHPERTAAVFKRFMGSDKIITLGDKKFRPEELSALVLKSLRADAEAYLGEPVTEAIITVPAYFSDAQRKATRNAGELAGLRVERLLNEPTAAALAYGVHNTHSESKFLVFDLGGGTFDVSILELFEGVMEVRASAGDNFLGGEDITKAIVDLFFQRQELNTSLRNDGRLMQRLTAAAEQAKRALSAGEKAEIDIFINERQHTMALGEGDLEQVCAPILKRLRDPVERALRDTNLRTSELDQVVLAGGATRMGLVKRLVTLMFGRFPSCDINPDEVVAMGAAVQAGLKMKDSALNEVVMTDVAPYSLGIDVAVRVSQNQSSSGHFSPIIERNCTVPVSRVKRYFPETDNQAFIQLEIYQGESRMVKDNIRLGELKISLPPNKSVDENAIDVRFTYDVNGLLEVLVKHVETGKTDTLVIQGNGGMMSPEQIQARFKELEKIKLHPRDTLEIRTMLARADRIYQQLRGDIRQWLGQQTTSFEGVLETQDARQIAQAKRRFQEILDSIENDNRIHTDLNDE</sequence>
<comment type="similarity">
    <text evidence="1 4">Belongs to the heat shock protein 70 family.</text>
</comment>
<evidence type="ECO:0000256" key="1">
    <source>
        <dbReference type="ARBA" id="ARBA00007381"/>
    </source>
</evidence>
<evidence type="ECO:0000313" key="6">
    <source>
        <dbReference type="Proteomes" id="UP000680067"/>
    </source>
</evidence>
<dbReference type="Proteomes" id="UP000680067">
    <property type="component" value="Unassembled WGS sequence"/>
</dbReference>
<proteinExistence type="inferred from homology"/>
<keyword evidence="3 4" id="KW-0067">ATP-binding</keyword>
<dbReference type="PROSITE" id="PS00297">
    <property type="entry name" value="HSP70_1"/>
    <property type="match status" value="1"/>
</dbReference>
<dbReference type="SUPFAM" id="SSF53067">
    <property type="entry name" value="Actin-like ATPase domain"/>
    <property type="match status" value="2"/>
</dbReference>
<dbReference type="RefSeq" id="WP_212689194.1">
    <property type="nucleotide sequence ID" value="NZ_JAGSPN010000016.1"/>
</dbReference>
<dbReference type="Gene3D" id="3.30.420.40">
    <property type="match status" value="2"/>
</dbReference>
<dbReference type="CDD" id="cd10235">
    <property type="entry name" value="ASKHA_NBD_HSP70_HscC"/>
    <property type="match status" value="1"/>
</dbReference>
<dbReference type="PRINTS" id="PR00301">
    <property type="entry name" value="HEATSHOCK70"/>
</dbReference>
<keyword evidence="6" id="KW-1185">Reference proteome</keyword>
<organism evidence="5 6">
    <name type="scientific">Undibacterium luofuense</name>
    <dbReference type="NCBI Taxonomy" id="2828733"/>
    <lineage>
        <taxon>Bacteria</taxon>
        <taxon>Pseudomonadati</taxon>
        <taxon>Pseudomonadota</taxon>
        <taxon>Betaproteobacteria</taxon>
        <taxon>Burkholderiales</taxon>
        <taxon>Oxalobacteraceae</taxon>
        <taxon>Undibacterium</taxon>
    </lineage>
</organism>
<dbReference type="Gene3D" id="2.60.34.10">
    <property type="entry name" value="Substrate Binding Domain Of DNAk, Chain A, domain 1"/>
    <property type="match status" value="1"/>
</dbReference>
<dbReference type="EMBL" id="JAGSPN010000016">
    <property type="protein sequence ID" value="MBR7783916.1"/>
    <property type="molecule type" value="Genomic_DNA"/>
</dbReference>
<dbReference type="GO" id="GO:0005524">
    <property type="term" value="F:ATP binding"/>
    <property type="evidence" value="ECO:0007669"/>
    <property type="project" value="UniProtKB-KW"/>
</dbReference>
<dbReference type="AlphaFoldDB" id="A0A941DTS8"/>
<dbReference type="InterPro" id="IPR043129">
    <property type="entry name" value="ATPase_NBD"/>
</dbReference>
<evidence type="ECO:0000256" key="2">
    <source>
        <dbReference type="ARBA" id="ARBA00022741"/>
    </source>
</evidence>
<evidence type="ECO:0000313" key="5">
    <source>
        <dbReference type="EMBL" id="MBR7783916.1"/>
    </source>
</evidence>
<keyword evidence="2 4" id="KW-0547">Nucleotide-binding</keyword>
<dbReference type="Pfam" id="PF00012">
    <property type="entry name" value="HSP70"/>
    <property type="match status" value="2"/>
</dbReference>
<dbReference type="Gene3D" id="3.90.640.10">
    <property type="entry name" value="Actin, Chain A, domain 4"/>
    <property type="match status" value="1"/>
</dbReference>
<name>A0A941DTS8_9BURK</name>
<protein>
    <submittedName>
        <fullName evidence="5">Molecular chaperone HscC</fullName>
    </submittedName>
</protein>
<accession>A0A941DTS8</accession>
<dbReference type="InterPro" id="IPR029047">
    <property type="entry name" value="HSP70_peptide-bd_sf"/>
</dbReference>
<dbReference type="InterPro" id="IPR018181">
    <property type="entry name" value="Heat_shock_70_CS"/>
</dbReference>
<evidence type="ECO:0000256" key="3">
    <source>
        <dbReference type="ARBA" id="ARBA00022840"/>
    </source>
</evidence>
<dbReference type="GO" id="GO:0140662">
    <property type="term" value="F:ATP-dependent protein folding chaperone"/>
    <property type="evidence" value="ECO:0007669"/>
    <property type="project" value="InterPro"/>
</dbReference>
<comment type="caution">
    <text evidence="5">The sequence shown here is derived from an EMBL/GenBank/DDBJ whole genome shotgun (WGS) entry which is preliminary data.</text>
</comment>
<gene>
    <name evidence="5" type="ORF">KDM89_17355</name>
</gene>
<reference evidence="5" key="1">
    <citation type="submission" date="2021-04" db="EMBL/GenBank/DDBJ databases">
        <title>novel species isolated from subtropical streams in China.</title>
        <authorList>
            <person name="Lu H."/>
        </authorList>
    </citation>
    <scope>NUCLEOTIDE SEQUENCE</scope>
    <source>
        <strain evidence="5">LFS511W</strain>
    </source>
</reference>
<dbReference type="PANTHER" id="PTHR19375">
    <property type="entry name" value="HEAT SHOCK PROTEIN 70KDA"/>
    <property type="match status" value="1"/>
</dbReference>
<dbReference type="InterPro" id="IPR013126">
    <property type="entry name" value="Hsp_70_fam"/>
</dbReference>
<dbReference type="FunFam" id="3.30.420.40:FF:000144">
    <property type="entry name" value="Molecular chaperone HscC"/>
    <property type="match status" value="1"/>
</dbReference>
<dbReference type="InterPro" id="IPR042030">
    <property type="entry name" value="HscC_NBD"/>
</dbReference>
<dbReference type="SUPFAM" id="SSF100920">
    <property type="entry name" value="Heat shock protein 70kD (HSP70), peptide-binding domain"/>
    <property type="match status" value="1"/>
</dbReference>
<evidence type="ECO:0000256" key="4">
    <source>
        <dbReference type="RuleBase" id="RU003322"/>
    </source>
</evidence>